<proteinExistence type="inferred from homology"/>
<name>A0A196SDF2_BLAHN</name>
<comment type="similarity">
    <text evidence="1 6">Belongs to the 5'-3' exonuclease family. XRN2/RAT1 subfamily.</text>
</comment>
<dbReference type="InterPro" id="IPR017151">
    <property type="entry name" value="Xrn2/3/4"/>
</dbReference>
<evidence type="ECO:0000256" key="2">
    <source>
        <dbReference type="ARBA" id="ARBA00022664"/>
    </source>
</evidence>
<organism evidence="9 10">
    <name type="scientific">Blastocystis sp. subtype 1 (strain ATCC 50177 / NandII)</name>
    <dbReference type="NCBI Taxonomy" id="478820"/>
    <lineage>
        <taxon>Eukaryota</taxon>
        <taxon>Sar</taxon>
        <taxon>Stramenopiles</taxon>
        <taxon>Bigyra</taxon>
        <taxon>Opalozoa</taxon>
        <taxon>Opalinata</taxon>
        <taxon>Blastocystidae</taxon>
        <taxon>Blastocystis</taxon>
    </lineage>
</organism>
<keyword evidence="2 6" id="KW-0507">mRNA processing</keyword>
<gene>
    <name evidence="9" type="ORF">AV274_3254</name>
</gene>
<dbReference type="PIRSF" id="PIRSF037239">
    <property type="entry name" value="Exonuclease_Xrn2"/>
    <property type="match status" value="1"/>
</dbReference>
<dbReference type="GO" id="GO:0006397">
    <property type="term" value="P:mRNA processing"/>
    <property type="evidence" value="ECO:0007669"/>
    <property type="project" value="UniProtKB-UniRule"/>
</dbReference>
<evidence type="ECO:0000313" key="9">
    <source>
        <dbReference type="EMBL" id="OAO15038.1"/>
    </source>
</evidence>
<dbReference type="GO" id="GO:0003723">
    <property type="term" value="F:RNA binding"/>
    <property type="evidence" value="ECO:0007669"/>
    <property type="project" value="TreeGrafter"/>
</dbReference>
<keyword evidence="4 6" id="KW-0378">Hydrolase</keyword>
<keyword evidence="3 6" id="KW-0540">Nuclease</keyword>
<feature type="domain" description="Xrn1 N-terminal" evidence="7">
    <location>
        <begin position="1"/>
        <end position="256"/>
    </location>
</feature>
<dbReference type="InterPro" id="IPR041412">
    <property type="entry name" value="Xrn1_helical"/>
</dbReference>
<evidence type="ECO:0000313" key="10">
    <source>
        <dbReference type="Proteomes" id="UP000078348"/>
    </source>
</evidence>
<evidence type="ECO:0000256" key="5">
    <source>
        <dbReference type="ARBA" id="ARBA00022839"/>
    </source>
</evidence>
<evidence type="ECO:0000256" key="3">
    <source>
        <dbReference type="ARBA" id="ARBA00022722"/>
    </source>
</evidence>
<dbReference type="Pfam" id="PF17846">
    <property type="entry name" value="XRN_M"/>
    <property type="match status" value="1"/>
</dbReference>
<sequence>MGIPTYTRWLCKKYPLILKQLTGGNGSSQNDEGNDGSSSSSARNRFVFDNFYIDMNGIIHDCAHGQVLSSIPRNEDDVFENLQNYLDRLLASVNPQKLLFMSVDGVAPRAKVKEQRGRRFRAGLESVEIKRIEEQLKKDMIAEGFAFPPDIEEEEESFNSLNIFPGTDFMKHLSSFLDYYVSRTLQTRASCENLNVIVSDSDIPGEGEHKIMEFIRSQRTQPDYNPNQSHILHGLDADLSMLALSSHEPNFFILVEQLFASRCAICGSVDHTTRECAQLPRKKLGASDKASRFYHRPLQVLSIGTLREYIDLEMRSVAGQLKMPYDLERIVDDYVFLCIFVGNDFLPSLPLLDIREGAVTMLMNIYRRLLPTWSDYIIQPGGSINYLQVQALMREVFANEPNILRRKRLFGKYTVGNLQRPAREEGGKELELADEENVSLVNLFIKHMVENVVNSKAPGDQEYVKTIQIFDLRLRQLVKAYYDNVPKNDVDYNRGSWSDEYYLKKMGIAPTDRVAIERVCQEYMVGLTWIMKYYCQGCVSWDWYYPQHYAPLLRDLSAMNNVSVSFTPGQPISKLEAMIATRTPFDSILPPALEKLVATPDTRLFKYYPKEFVVDGNGKRARWMGVARIPLLDFGVLHDEVQRVLPTLPAELRSRDLPGTTRLFVNRKHEVMRGRGEAEPITMLPGSHTIAGTFAPQPMEAVSLLDARFPRVVVPDILRGEYRVPAIDTSKLSCLLPGTASTKSELPSKGLRIREPHNWMGVSISDLGRGYSWSDYIQLV</sequence>
<accession>A0A196SDF2</accession>
<evidence type="ECO:0000256" key="1">
    <source>
        <dbReference type="ARBA" id="ARBA00006994"/>
    </source>
</evidence>
<comment type="caution">
    <text evidence="9">The sequence shown here is derived from an EMBL/GenBank/DDBJ whole genome shotgun (WGS) entry which is preliminary data.</text>
</comment>
<evidence type="ECO:0000256" key="4">
    <source>
        <dbReference type="ARBA" id="ARBA00022801"/>
    </source>
</evidence>
<dbReference type="CDD" id="cd18673">
    <property type="entry name" value="PIN_XRN1-2-like"/>
    <property type="match status" value="1"/>
</dbReference>
<dbReference type="Gene3D" id="3.40.50.12390">
    <property type="match status" value="2"/>
</dbReference>
<dbReference type="InterPro" id="IPR004859">
    <property type="entry name" value="Xrn1_N"/>
</dbReference>
<dbReference type="PANTHER" id="PTHR12341">
    <property type="entry name" value="5'-&gt;3' EXORIBONUCLEASE"/>
    <property type="match status" value="1"/>
</dbReference>
<comment type="function">
    <text evidence="6">Possesses 5'-&gt;3' exoribonuclease activity. May promote termination of transcription by RNA polymerase II.</text>
</comment>
<dbReference type="PANTHER" id="PTHR12341:SF7">
    <property type="entry name" value="5'-3' EXORIBONUCLEASE 1"/>
    <property type="match status" value="1"/>
</dbReference>
<evidence type="ECO:0000259" key="8">
    <source>
        <dbReference type="Pfam" id="PF17846"/>
    </source>
</evidence>
<dbReference type="Proteomes" id="UP000078348">
    <property type="component" value="Unassembled WGS sequence"/>
</dbReference>
<dbReference type="Pfam" id="PF03159">
    <property type="entry name" value="XRN_N"/>
    <property type="match status" value="1"/>
</dbReference>
<reference evidence="9 10" key="1">
    <citation type="submission" date="2016-05" db="EMBL/GenBank/DDBJ databases">
        <title>Nuclear genome of Blastocystis sp. subtype 1 NandII.</title>
        <authorList>
            <person name="Gentekaki E."/>
            <person name="Curtis B."/>
            <person name="Stairs C."/>
            <person name="Eme L."/>
            <person name="Herman E."/>
            <person name="Klimes V."/>
            <person name="Arias M.C."/>
            <person name="Elias M."/>
            <person name="Hilliou F."/>
            <person name="Klute M."/>
            <person name="Malik S.-B."/>
            <person name="Pightling A."/>
            <person name="Rachubinski R."/>
            <person name="Salas D."/>
            <person name="Schlacht A."/>
            <person name="Suga H."/>
            <person name="Archibald J."/>
            <person name="Ball S.G."/>
            <person name="Clark G."/>
            <person name="Dacks J."/>
            <person name="Van Der Giezen M."/>
            <person name="Tsaousis A."/>
            <person name="Roger A."/>
        </authorList>
    </citation>
    <scope>NUCLEOTIDE SEQUENCE [LARGE SCALE GENOMIC DNA]</scope>
    <source>
        <strain evidence="10">ATCC 50177 / NandII</strain>
    </source>
</reference>
<dbReference type="EMBL" id="LXWW01000183">
    <property type="protein sequence ID" value="OAO15038.1"/>
    <property type="molecule type" value="Genomic_DNA"/>
</dbReference>
<protein>
    <recommendedName>
        <fullName evidence="6">5'-3' exoribonuclease</fullName>
        <ecNumber evidence="6">3.1.13.-</ecNumber>
    </recommendedName>
</protein>
<evidence type="ECO:0000256" key="6">
    <source>
        <dbReference type="PIRNR" id="PIRNR037239"/>
    </source>
</evidence>
<dbReference type="STRING" id="478820.A0A196SDF2"/>
<dbReference type="GO" id="GO:0004534">
    <property type="term" value="F:5'-3' RNA exonuclease activity"/>
    <property type="evidence" value="ECO:0007669"/>
    <property type="project" value="UniProtKB-UniRule"/>
</dbReference>
<dbReference type="EC" id="3.1.13.-" evidence="6"/>
<dbReference type="Gene3D" id="1.25.40.1050">
    <property type="match status" value="1"/>
</dbReference>
<dbReference type="InterPro" id="IPR027073">
    <property type="entry name" value="5_3_exoribonuclease"/>
</dbReference>
<dbReference type="OrthoDB" id="372487at2759"/>
<feature type="domain" description="Xrn1 helical" evidence="8">
    <location>
        <begin position="325"/>
        <end position="673"/>
    </location>
</feature>
<keyword evidence="10" id="KW-1185">Reference proteome</keyword>
<dbReference type="GO" id="GO:0005634">
    <property type="term" value="C:nucleus"/>
    <property type="evidence" value="ECO:0007669"/>
    <property type="project" value="InterPro"/>
</dbReference>
<keyword evidence="5 6" id="KW-0269">Exonuclease</keyword>
<evidence type="ECO:0000259" key="7">
    <source>
        <dbReference type="Pfam" id="PF03159"/>
    </source>
</evidence>
<dbReference type="AlphaFoldDB" id="A0A196SDF2"/>
<dbReference type="GO" id="GO:0000956">
    <property type="term" value="P:nuclear-transcribed mRNA catabolic process"/>
    <property type="evidence" value="ECO:0007669"/>
    <property type="project" value="TreeGrafter"/>
</dbReference>